<reference evidence="1" key="1">
    <citation type="submission" date="2023-08" db="EMBL/GenBank/DDBJ databases">
        <title>Pelteobagrus vachellii genome.</title>
        <authorList>
            <person name="Liu H."/>
        </authorList>
    </citation>
    <scope>NUCLEOTIDE SEQUENCE</scope>
    <source>
        <strain evidence="1">PRFRI_2022a</strain>
        <tissue evidence="1">Muscle</tissue>
    </source>
</reference>
<dbReference type="Proteomes" id="UP001187315">
    <property type="component" value="Unassembled WGS sequence"/>
</dbReference>
<dbReference type="EMBL" id="JAVHJS010000003">
    <property type="protein sequence ID" value="KAK2863985.1"/>
    <property type="molecule type" value="Genomic_DNA"/>
</dbReference>
<evidence type="ECO:0000313" key="2">
    <source>
        <dbReference type="Proteomes" id="UP001187315"/>
    </source>
</evidence>
<comment type="caution">
    <text evidence="1">The sequence shown here is derived from an EMBL/GenBank/DDBJ whole genome shotgun (WGS) entry which is preliminary data.</text>
</comment>
<dbReference type="AlphaFoldDB" id="A0AA88T906"/>
<organism evidence="1 2">
    <name type="scientific">Tachysurus vachellii</name>
    <name type="common">Darkbarbel catfish</name>
    <name type="synonym">Pelteobagrus vachellii</name>
    <dbReference type="NCBI Taxonomy" id="175792"/>
    <lineage>
        <taxon>Eukaryota</taxon>
        <taxon>Metazoa</taxon>
        <taxon>Chordata</taxon>
        <taxon>Craniata</taxon>
        <taxon>Vertebrata</taxon>
        <taxon>Euteleostomi</taxon>
        <taxon>Actinopterygii</taxon>
        <taxon>Neopterygii</taxon>
        <taxon>Teleostei</taxon>
        <taxon>Ostariophysi</taxon>
        <taxon>Siluriformes</taxon>
        <taxon>Bagridae</taxon>
        <taxon>Tachysurus</taxon>
    </lineage>
</organism>
<evidence type="ECO:0000313" key="1">
    <source>
        <dbReference type="EMBL" id="KAK2863985.1"/>
    </source>
</evidence>
<accession>A0AA88T906</accession>
<keyword evidence="2" id="KW-1185">Reference proteome</keyword>
<name>A0AA88T906_TACVA</name>
<protein>
    <submittedName>
        <fullName evidence="1">Uncharacterized protein</fullName>
    </submittedName>
</protein>
<proteinExistence type="predicted"/>
<gene>
    <name evidence="1" type="ORF">Q7C36_003139</name>
</gene>
<sequence>MFQQEETVHYVPATNTPDSTHTDNVYPVYTPEYHFVYQPVYYPEYTLEYYPVYYPEYYPEYYQVLPQDLYPQPPMVETVEEECFFSSPQPPQNQKPILPERKRTLITFQCPNDDGQDIIDNDLQGGTAMYEPESLFPGENVSVPQHVSPPEPVSPPEHIPTYMIPYTEQEETVHYVPATNTPDSAHTDNVYPVYNPQFYQVLPPDVYPQPPAVETVEEDCFLPSPELPQFLQPFLPERKHTMITNQDK</sequence>